<dbReference type="SUPFAM" id="SSF53850">
    <property type="entry name" value="Periplasmic binding protein-like II"/>
    <property type="match status" value="1"/>
</dbReference>
<dbReference type="InterPro" id="IPR001387">
    <property type="entry name" value="Cro/C1-type_HTH"/>
</dbReference>
<organism evidence="2 3">
    <name type="scientific">Candidatus Nitrospira inopinata</name>
    <dbReference type="NCBI Taxonomy" id="1715989"/>
    <lineage>
        <taxon>Bacteria</taxon>
        <taxon>Pseudomonadati</taxon>
        <taxon>Nitrospirota</taxon>
        <taxon>Nitrospiria</taxon>
        <taxon>Nitrospirales</taxon>
        <taxon>Nitrospiraceae</taxon>
        <taxon>Nitrospira</taxon>
    </lineage>
</organism>
<dbReference type="PROSITE" id="PS50943">
    <property type="entry name" value="HTH_CROC1"/>
    <property type="match status" value="1"/>
</dbReference>
<dbReference type="Gene3D" id="3.40.190.10">
    <property type="entry name" value="Periplasmic binding protein-like II"/>
    <property type="match status" value="1"/>
</dbReference>
<evidence type="ECO:0000313" key="2">
    <source>
        <dbReference type="EMBL" id="CUQ68154.1"/>
    </source>
</evidence>
<dbReference type="Pfam" id="PF01381">
    <property type="entry name" value="HTH_3"/>
    <property type="match status" value="1"/>
</dbReference>
<dbReference type="PANTHER" id="PTHR38431">
    <property type="entry name" value="BLL2305 PROTEIN"/>
    <property type="match status" value="1"/>
</dbReference>
<dbReference type="STRING" id="1715989.NITINOP_3182"/>
<feature type="domain" description="HTH cro/C1-type" evidence="1">
    <location>
        <begin position="27"/>
        <end position="81"/>
    </location>
</feature>
<name>A0A0S4KY31_9BACT</name>
<dbReference type="Gene3D" id="1.10.260.40">
    <property type="entry name" value="lambda repressor-like DNA-binding domains"/>
    <property type="match status" value="1"/>
</dbReference>
<gene>
    <name evidence="2" type="ORF">NITINOP_3182</name>
</gene>
<reference evidence="3" key="1">
    <citation type="submission" date="2015-09" db="EMBL/GenBank/DDBJ databases">
        <authorList>
            <person name="Daims H."/>
        </authorList>
    </citation>
    <scope>NUCLEOTIDE SEQUENCE [LARGE SCALE GENOMIC DNA]</scope>
</reference>
<dbReference type="CDD" id="cd00093">
    <property type="entry name" value="HTH_XRE"/>
    <property type="match status" value="1"/>
</dbReference>
<dbReference type="AlphaFoldDB" id="A0A0S4KY31"/>
<evidence type="ECO:0000313" key="3">
    <source>
        <dbReference type="Proteomes" id="UP000066284"/>
    </source>
</evidence>
<dbReference type="EMBL" id="LN885086">
    <property type="protein sequence ID" value="CUQ68154.1"/>
    <property type="molecule type" value="Genomic_DNA"/>
</dbReference>
<protein>
    <submittedName>
        <fullName evidence="2">Putative Transcriptional regulator ModE</fullName>
    </submittedName>
</protein>
<accession>A0A0S4KY31</accession>
<dbReference type="InterPro" id="IPR010982">
    <property type="entry name" value="Lambda_DNA-bd_dom_sf"/>
</dbReference>
<dbReference type="SUPFAM" id="SSF47413">
    <property type="entry name" value="lambda repressor-like DNA-binding domains"/>
    <property type="match status" value="1"/>
</dbReference>
<dbReference type="Proteomes" id="UP000066284">
    <property type="component" value="Chromosome 1"/>
</dbReference>
<evidence type="ECO:0000259" key="1">
    <source>
        <dbReference type="PROSITE" id="PS50943"/>
    </source>
</evidence>
<dbReference type="PANTHER" id="PTHR38431:SF1">
    <property type="entry name" value="BLL2305 PROTEIN"/>
    <property type="match status" value="1"/>
</dbReference>
<dbReference type="KEGG" id="nio:NITINOP_3182"/>
<dbReference type="OrthoDB" id="9804758at2"/>
<dbReference type="InterPro" id="IPR024370">
    <property type="entry name" value="PBP_domain"/>
</dbReference>
<sequence length="399" mass="43581">MFTCYIRGTMKHVDRFPDSPHPIANHLKSFRQQKGLSQSELAALAGVTRQAISAIESNQYLPATGVALQLASALGCRVEDLFSLAPAEETIGGTMVGHMPVDSTPQAPIRVKVSMVGKRVVIRPVENLGELLPYTVSADGYMNSPSLGSSVRVTLARERHAIEQEIWVAGCDPAIFLAGEYLRRQKDSASVVGWTMGSRAALHALERCEVHVAGIHLYDPISGESNLPFLRRWLKGSNYAVITFATWEEGLLVHPGNPKSIRTVADLANPAVTLVNREEGSGARLLLDQRLRAAEIAPAMIRGYDQIVRSHFAVARAVATHQADVGISVRSAARQFGLDFISLQTARYDLVVPKLYLTSHPTLSHLFDTLTIKAFRHEIESLGGYDTSETGKLHCLRSA</sequence>
<dbReference type="GO" id="GO:0003677">
    <property type="term" value="F:DNA binding"/>
    <property type="evidence" value="ECO:0007669"/>
    <property type="project" value="InterPro"/>
</dbReference>
<dbReference type="Pfam" id="PF12727">
    <property type="entry name" value="PBP_like"/>
    <property type="match status" value="1"/>
</dbReference>
<proteinExistence type="predicted"/>
<keyword evidence="3" id="KW-1185">Reference proteome</keyword>
<dbReference type="SMART" id="SM00530">
    <property type="entry name" value="HTH_XRE"/>
    <property type="match status" value="1"/>
</dbReference>